<evidence type="ECO:0000256" key="1">
    <source>
        <dbReference type="ARBA" id="ARBA00022729"/>
    </source>
</evidence>
<feature type="compositionally biased region" description="Acidic residues" evidence="2">
    <location>
        <begin position="1"/>
        <end position="10"/>
    </location>
</feature>
<proteinExistence type="predicted"/>
<evidence type="ECO:0000313" key="3">
    <source>
        <dbReference type="EMBL" id="KKZ10900.1"/>
    </source>
</evidence>
<comment type="caution">
    <text evidence="3">The sequence shown here is derived from an EMBL/GenBank/DDBJ whole genome shotgun (WGS) entry which is preliminary data.</text>
</comment>
<feature type="non-terminal residue" evidence="3">
    <location>
        <position position="1"/>
    </location>
</feature>
<sequence length="230" mass="24500">SLTLADDEADTTAPQVSITRQSPSTSHTNANSLTWQVTFSEPVQNVDKTDFQVSNTTADLTVSQEVEGSSVYQVTASGGNLSTLNATVTLSFDVSHNIQDTSGNALASNPTLGTDNSFVVDNRGPNIGSITRRTPDTSPTNADSLTWNVSFSEVVENVDKTDFQVSNTSADLTVSQEVEGSSVYQVTASGGNLENLDDTVTLSFDNDHDIQDMAGNYFTYAPLPTTLIQN</sequence>
<dbReference type="AlphaFoldDB" id="A0A6N3XB44"/>
<reference evidence="3 4" key="1">
    <citation type="submission" date="2015-01" db="EMBL/GenBank/DDBJ databases">
        <title>Lifestyle Evolution in Cyanobacterial Symbionts of Sponges.</title>
        <authorList>
            <person name="Burgsdorf I."/>
            <person name="Slaby B.M."/>
            <person name="Handley K.M."/>
            <person name="Haber M."/>
            <person name="Blom J."/>
            <person name="Marshall C.W."/>
            <person name="Gilbert J.A."/>
            <person name="Hentschel U."/>
            <person name="Steindler L."/>
        </authorList>
    </citation>
    <scope>NUCLEOTIDE SEQUENCE [LARGE SCALE GENOMIC DNA]</scope>
    <source>
        <strain evidence="3">142</strain>
    </source>
</reference>
<feature type="region of interest" description="Disordered" evidence="2">
    <location>
        <begin position="1"/>
        <end position="29"/>
    </location>
</feature>
<dbReference type="Gene3D" id="2.60.40.1220">
    <property type="match status" value="1"/>
</dbReference>
<gene>
    <name evidence="3" type="ORF">TH68_09605</name>
</gene>
<dbReference type="EMBL" id="JXUO01000301">
    <property type="protein sequence ID" value="KKZ10900.1"/>
    <property type="molecule type" value="Genomic_DNA"/>
</dbReference>
<feature type="compositionally biased region" description="Polar residues" evidence="2">
    <location>
        <begin position="12"/>
        <end position="29"/>
    </location>
</feature>
<feature type="non-terminal residue" evidence="3">
    <location>
        <position position="230"/>
    </location>
</feature>
<organism evidence="3 4">
    <name type="scientific">Candidatus Synechococcus spongiarum 142</name>
    <dbReference type="NCBI Taxonomy" id="1608213"/>
    <lineage>
        <taxon>Bacteria</taxon>
        <taxon>Bacillati</taxon>
        <taxon>Cyanobacteriota</taxon>
        <taxon>Cyanophyceae</taxon>
        <taxon>Synechococcales</taxon>
        <taxon>Synechococcaceae</taxon>
        <taxon>Synechococcus</taxon>
    </lineage>
</organism>
<dbReference type="Proteomes" id="UP000035054">
    <property type="component" value="Unassembled WGS sequence"/>
</dbReference>
<protein>
    <submittedName>
        <fullName evidence="3">Uncharacterized protein</fullName>
    </submittedName>
</protein>
<evidence type="ECO:0000256" key="2">
    <source>
        <dbReference type="SAM" id="MobiDB-lite"/>
    </source>
</evidence>
<evidence type="ECO:0000313" key="4">
    <source>
        <dbReference type="Proteomes" id="UP000035054"/>
    </source>
</evidence>
<name>A0A6N3XB44_9SYNE</name>
<keyword evidence="1" id="KW-0732">Signal</keyword>
<dbReference type="InterPro" id="IPR014755">
    <property type="entry name" value="Cu-Rt/internalin_Ig-like"/>
</dbReference>
<accession>A0A6N3XB44</accession>